<dbReference type="PROSITE" id="PS50237">
    <property type="entry name" value="HECT"/>
    <property type="match status" value="1"/>
</dbReference>
<dbReference type="Proteomes" id="UP001208570">
    <property type="component" value="Unassembled WGS sequence"/>
</dbReference>
<dbReference type="EMBL" id="JAODUP010000029">
    <property type="protein sequence ID" value="KAK2167346.1"/>
    <property type="molecule type" value="Genomic_DNA"/>
</dbReference>
<dbReference type="Gene3D" id="3.30.2410.10">
    <property type="entry name" value="Hect, E3 ligase catalytic domain"/>
    <property type="match status" value="1"/>
</dbReference>
<reference evidence="7" key="1">
    <citation type="journal article" date="2023" name="Mol. Biol. Evol.">
        <title>Third-Generation Sequencing Reveals the Adaptive Role of the Epigenome in Three Deep-Sea Polychaetes.</title>
        <authorList>
            <person name="Perez M."/>
            <person name="Aroh O."/>
            <person name="Sun Y."/>
            <person name="Lan Y."/>
            <person name="Juniper S.K."/>
            <person name="Young C.R."/>
            <person name="Angers B."/>
            <person name="Qian P.Y."/>
        </authorList>
    </citation>
    <scope>NUCLEOTIDE SEQUENCE</scope>
    <source>
        <strain evidence="7">P08H-3</strain>
    </source>
</reference>
<evidence type="ECO:0000313" key="8">
    <source>
        <dbReference type="Proteomes" id="UP001208570"/>
    </source>
</evidence>
<dbReference type="SUPFAM" id="SSF56204">
    <property type="entry name" value="Hect, E3 ligase catalytic domain"/>
    <property type="match status" value="1"/>
</dbReference>
<feature type="domain" description="HECT" evidence="6">
    <location>
        <begin position="70"/>
        <end position="218"/>
    </location>
</feature>
<accession>A0AAD9KA13</accession>
<dbReference type="GO" id="GO:0000209">
    <property type="term" value="P:protein polyubiquitination"/>
    <property type="evidence" value="ECO:0007669"/>
    <property type="project" value="InterPro"/>
</dbReference>
<proteinExistence type="predicted"/>
<dbReference type="AlphaFoldDB" id="A0AAD9KA13"/>
<feature type="active site" description="Glycyl thioester intermediate" evidence="5">
    <location>
        <position position="186"/>
    </location>
</feature>
<dbReference type="Pfam" id="PF00632">
    <property type="entry name" value="HECT"/>
    <property type="match status" value="1"/>
</dbReference>
<evidence type="ECO:0000256" key="2">
    <source>
        <dbReference type="ARBA" id="ARBA00012485"/>
    </source>
</evidence>
<evidence type="ECO:0000256" key="3">
    <source>
        <dbReference type="ARBA" id="ARBA00022679"/>
    </source>
</evidence>
<name>A0AAD9KA13_9ANNE</name>
<sequence length="218" mass="24786">MGLAVYNSIILDIHFPPVCYRKLLSPAVVPYNNPRATVGVTPVTLRDLEQTLPVGDRYLDSQKAVHICDLAHGLRELLDYEGDVEDDFAMTFQMLRPDEVELLVCGHPHLDMSELPKVTKYDGYTANDPTIRHFWEVLLGMSDEMQRRFLLFSTGSDRMPIGGMSEMTFKITRIDNVDMLPMSHTCFNQLVLPPYRSKKTLKQKLTIAIHNAEGFGLE</sequence>
<evidence type="ECO:0000256" key="4">
    <source>
        <dbReference type="ARBA" id="ARBA00022786"/>
    </source>
</evidence>
<dbReference type="GO" id="GO:0061630">
    <property type="term" value="F:ubiquitin protein ligase activity"/>
    <property type="evidence" value="ECO:0007669"/>
    <property type="project" value="UniProtKB-EC"/>
</dbReference>
<dbReference type="InterPro" id="IPR044611">
    <property type="entry name" value="E3A/B/C-like"/>
</dbReference>
<dbReference type="SMART" id="SM00119">
    <property type="entry name" value="HECTc"/>
    <property type="match status" value="1"/>
</dbReference>
<evidence type="ECO:0000256" key="1">
    <source>
        <dbReference type="ARBA" id="ARBA00000885"/>
    </source>
</evidence>
<comment type="caution">
    <text evidence="7">The sequence shown here is derived from an EMBL/GenBank/DDBJ whole genome shotgun (WGS) entry which is preliminary data.</text>
</comment>
<protein>
    <recommendedName>
        <fullName evidence="2">HECT-type E3 ubiquitin transferase</fullName>
        <ecNumber evidence="2">2.3.2.26</ecNumber>
    </recommendedName>
</protein>
<evidence type="ECO:0000313" key="7">
    <source>
        <dbReference type="EMBL" id="KAK2167346.1"/>
    </source>
</evidence>
<dbReference type="FunFam" id="3.30.2410.10:FF:000003">
    <property type="entry name" value="probable E3 ubiquitin-protein ligase HERC4 isoform X1"/>
    <property type="match status" value="1"/>
</dbReference>
<gene>
    <name evidence="7" type="ORF">LSH36_29g07008</name>
</gene>
<evidence type="ECO:0000256" key="5">
    <source>
        <dbReference type="PROSITE-ProRule" id="PRU00104"/>
    </source>
</evidence>
<organism evidence="7 8">
    <name type="scientific">Paralvinella palmiformis</name>
    <dbReference type="NCBI Taxonomy" id="53620"/>
    <lineage>
        <taxon>Eukaryota</taxon>
        <taxon>Metazoa</taxon>
        <taxon>Spiralia</taxon>
        <taxon>Lophotrochozoa</taxon>
        <taxon>Annelida</taxon>
        <taxon>Polychaeta</taxon>
        <taxon>Sedentaria</taxon>
        <taxon>Canalipalpata</taxon>
        <taxon>Terebellida</taxon>
        <taxon>Terebelliformia</taxon>
        <taxon>Alvinellidae</taxon>
        <taxon>Paralvinella</taxon>
    </lineage>
</organism>
<dbReference type="EC" id="2.3.2.26" evidence="2"/>
<keyword evidence="8" id="KW-1185">Reference proteome</keyword>
<dbReference type="PANTHER" id="PTHR45700">
    <property type="entry name" value="UBIQUITIN-PROTEIN LIGASE E3C"/>
    <property type="match status" value="1"/>
</dbReference>
<keyword evidence="4 5" id="KW-0833">Ubl conjugation pathway</keyword>
<keyword evidence="3" id="KW-0808">Transferase</keyword>
<dbReference type="InterPro" id="IPR035983">
    <property type="entry name" value="Hect_E3_ubiquitin_ligase"/>
</dbReference>
<dbReference type="PANTHER" id="PTHR45700:SF9">
    <property type="entry name" value="HECT-TYPE E3 UBIQUITIN TRANSFERASE"/>
    <property type="match status" value="1"/>
</dbReference>
<dbReference type="InterPro" id="IPR000569">
    <property type="entry name" value="HECT_dom"/>
</dbReference>
<comment type="catalytic activity">
    <reaction evidence="1">
        <text>S-ubiquitinyl-[E2 ubiquitin-conjugating enzyme]-L-cysteine + [acceptor protein]-L-lysine = [E2 ubiquitin-conjugating enzyme]-L-cysteine + N(6)-ubiquitinyl-[acceptor protein]-L-lysine.</text>
        <dbReference type="EC" id="2.3.2.26"/>
    </reaction>
</comment>
<evidence type="ECO:0000259" key="6">
    <source>
        <dbReference type="PROSITE" id="PS50237"/>
    </source>
</evidence>